<evidence type="ECO:0000256" key="2">
    <source>
        <dbReference type="ARBA" id="ARBA00034247"/>
    </source>
</evidence>
<accession>A0ABS1E6X6</accession>
<dbReference type="InterPro" id="IPR050469">
    <property type="entry name" value="Diguanylate_Cyclase"/>
</dbReference>
<dbReference type="NCBIfam" id="TIGR00254">
    <property type="entry name" value="GGDEF"/>
    <property type="match status" value="1"/>
</dbReference>
<dbReference type="SUPFAM" id="SSF55073">
    <property type="entry name" value="Nucleotide cyclase"/>
    <property type="match status" value="1"/>
</dbReference>
<dbReference type="PANTHER" id="PTHR45138">
    <property type="entry name" value="REGULATORY COMPONENTS OF SENSORY TRANSDUCTION SYSTEM"/>
    <property type="match status" value="1"/>
</dbReference>
<feature type="domain" description="GGDEF" evidence="3">
    <location>
        <begin position="178"/>
        <end position="312"/>
    </location>
</feature>
<dbReference type="InterPro" id="IPR000160">
    <property type="entry name" value="GGDEF_dom"/>
</dbReference>
<keyword evidence="5" id="KW-1185">Reference proteome</keyword>
<dbReference type="Gene3D" id="3.30.70.270">
    <property type="match status" value="1"/>
</dbReference>
<dbReference type="SMART" id="SM00267">
    <property type="entry name" value="GGDEF"/>
    <property type="match status" value="1"/>
</dbReference>
<dbReference type="CDD" id="cd01949">
    <property type="entry name" value="GGDEF"/>
    <property type="match status" value="1"/>
</dbReference>
<dbReference type="EC" id="2.7.7.65" evidence="1"/>
<comment type="catalytic activity">
    <reaction evidence="2">
        <text>2 GTP = 3',3'-c-di-GMP + 2 diphosphate</text>
        <dbReference type="Rhea" id="RHEA:24898"/>
        <dbReference type="ChEBI" id="CHEBI:33019"/>
        <dbReference type="ChEBI" id="CHEBI:37565"/>
        <dbReference type="ChEBI" id="CHEBI:58805"/>
        <dbReference type="EC" id="2.7.7.65"/>
    </reaction>
</comment>
<organism evidence="4 5">
    <name type="scientific">Halorhodospira neutriphila</name>
    <dbReference type="NCBI Taxonomy" id="168379"/>
    <lineage>
        <taxon>Bacteria</taxon>
        <taxon>Pseudomonadati</taxon>
        <taxon>Pseudomonadota</taxon>
        <taxon>Gammaproteobacteria</taxon>
        <taxon>Chromatiales</taxon>
        <taxon>Ectothiorhodospiraceae</taxon>
        <taxon>Halorhodospira</taxon>
    </lineage>
</organism>
<dbReference type="EMBL" id="NRSH01000119">
    <property type="protein sequence ID" value="MBK1727253.1"/>
    <property type="molecule type" value="Genomic_DNA"/>
</dbReference>
<dbReference type="InterPro" id="IPR043128">
    <property type="entry name" value="Rev_trsase/Diguanyl_cyclase"/>
</dbReference>
<evidence type="ECO:0000259" key="3">
    <source>
        <dbReference type="PROSITE" id="PS50887"/>
    </source>
</evidence>
<gene>
    <name evidence="4" type="ORF">CKO13_09530</name>
</gene>
<dbReference type="PROSITE" id="PS50887">
    <property type="entry name" value="GGDEF"/>
    <property type="match status" value="1"/>
</dbReference>
<protein>
    <recommendedName>
        <fullName evidence="1">diguanylate cyclase</fullName>
        <ecNumber evidence="1">2.7.7.65</ecNumber>
    </recommendedName>
</protein>
<name>A0ABS1E6X6_9GAMM</name>
<dbReference type="Proteomes" id="UP000738126">
    <property type="component" value="Unassembled WGS sequence"/>
</dbReference>
<evidence type="ECO:0000313" key="5">
    <source>
        <dbReference type="Proteomes" id="UP000738126"/>
    </source>
</evidence>
<evidence type="ECO:0000256" key="1">
    <source>
        <dbReference type="ARBA" id="ARBA00012528"/>
    </source>
</evidence>
<dbReference type="InterPro" id="IPR029787">
    <property type="entry name" value="Nucleotide_cyclase"/>
</dbReference>
<proteinExistence type="predicted"/>
<dbReference type="RefSeq" id="WP_200260156.1">
    <property type="nucleotide sequence ID" value="NZ_NRSH01000119.1"/>
</dbReference>
<comment type="caution">
    <text evidence="4">The sequence shown here is derived from an EMBL/GenBank/DDBJ whole genome shotgun (WGS) entry which is preliminary data.</text>
</comment>
<dbReference type="PANTHER" id="PTHR45138:SF9">
    <property type="entry name" value="DIGUANYLATE CYCLASE DGCM-RELATED"/>
    <property type="match status" value="1"/>
</dbReference>
<reference evidence="4 5" key="1">
    <citation type="journal article" date="2020" name="Microorganisms">
        <title>Osmotic Adaptation and Compatible Solute Biosynthesis of Phototrophic Bacteria as Revealed from Genome Analyses.</title>
        <authorList>
            <person name="Imhoff J.F."/>
            <person name="Rahn T."/>
            <person name="Kunzel S."/>
            <person name="Keller A."/>
            <person name="Neulinger S.C."/>
        </authorList>
    </citation>
    <scope>NUCLEOTIDE SEQUENCE [LARGE SCALE GENOMIC DNA]</scope>
    <source>
        <strain evidence="4 5">DSM 15116</strain>
    </source>
</reference>
<dbReference type="Pfam" id="PF00990">
    <property type="entry name" value="GGDEF"/>
    <property type="match status" value="1"/>
</dbReference>
<sequence length="320" mass="34070">MTAPSSGTSTPEWLASLGAYLSALADSHGHAEAIQALVEHCVALIPGHGGELWHSALEGEGWQLSARWSPDGKVAYTPAQARVQTLPPQGENQLCLALTAQGLTLGELRLEGAEALGEEQHALLSALASAAAVGLAGHTLQRRVRQRNVRDPLTGLFNSRYLEDTLERELHRAQRIAASLVLVRLELDHFSGIGQRHGLDTAERLLQAMADWIQRSFRGSDVCCRFSEGGFALLLPDAPLSSGLARAEGVREELSELRVRRRGAPLEPASVSAGVAAYPDHGSNRDTLLDAAESAVARARDQGGGTTLVAEFTGPLSTHP</sequence>
<evidence type="ECO:0000313" key="4">
    <source>
        <dbReference type="EMBL" id="MBK1727253.1"/>
    </source>
</evidence>